<protein>
    <recommendedName>
        <fullName evidence="2">N-acetyltransferase domain-containing protein</fullName>
    </recommendedName>
</protein>
<comment type="caution">
    <text evidence="3">The sequence shown here is derived from an EMBL/GenBank/DDBJ whole genome shotgun (WGS) entry which is preliminary data.</text>
</comment>
<evidence type="ECO:0000256" key="1">
    <source>
        <dbReference type="SAM" id="MobiDB-lite"/>
    </source>
</evidence>
<dbReference type="Pfam" id="PF00583">
    <property type="entry name" value="Acetyltransf_1"/>
    <property type="match status" value="1"/>
</dbReference>
<dbReference type="PROSITE" id="PS51186">
    <property type="entry name" value="GNAT"/>
    <property type="match status" value="1"/>
</dbReference>
<dbReference type="GO" id="GO:0016747">
    <property type="term" value="F:acyltransferase activity, transferring groups other than amino-acyl groups"/>
    <property type="evidence" value="ECO:0007669"/>
    <property type="project" value="InterPro"/>
</dbReference>
<reference evidence="3" key="1">
    <citation type="submission" date="2019-08" db="EMBL/GenBank/DDBJ databases">
        <authorList>
            <person name="Kucharzyk K."/>
            <person name="Murdoch R.W."/>
            <person name="Higgins S."/>
            <person name="Loffler F."/>
        </authorList>
    </citation>
    <scope>NUCLEOTIDE SEQUENCE</scope>
</reference>
<evidence type="ECO:0000313" key="3">
    <source>
        <dbReference type="EMBL" id="MPL58792.1"/>
    </source>
</evidence>
<sequence>MQEHVDIQELEKAAGRTGVFKTVEIDLLHETLLSWKNSPGDPYTVLELRDGKSLVAFAIISRINGRESTYDIRYLVVDRDYRSTEGGRHLLQLIDEELLAKNSYAVIRLESSGLKLINIGPDTLTESGYKMIGHIEGYYGPDNDYYYLIKTAYRNPPSFTKPDGPLPDEGPAEAGSQAPEAQK</sequence>
<proteinExistence type="predicted"/>
<dbReference type="InterPro" id="IPR000182">
    <property type="entry name" value="GNAT_dom"/>
</dbReference>
<feature type="domain" description="N-acetyltransferase" evidence="2">
    <location>
        <begin position="1"/>
        <end position="153"/>
    </location>
</feature>
<dbReference type="CDD" id="cd04301">
    <property type="entry name" value="NAT_SF"/>
    <property type="match status" value="1"/>
</dbReference>
<dbReference type="Gene3D" id="3.40.630.30">
    <property type="match status" value="1"/>
</dbReference>
<organism evidence="3">
    <name type="scientific">bioreactor metagenome</name>
    <dbReference type="NCBI Taxonomy" id="1076179"/>
    <lineage>
        <taxon>unclassified sequences</taxon>
        <taxon>metagenomes</taxon>
        <taxon>ecological metagenomes</taxon>
    </lineage>
</organism>
<gene>
    <name evidence="3" type="ORF">SDC9_04335</name>
</gene>
<dbReference type="SUPFAM" id="SSF55729">
    <property type="entry name" value="Acyl-CoA N-acyltransferases (Nat)"/>
    <property type="match status" value="1"/>
</dbReference>
<evidence type="ECO:0000259" key="2">
    <source>
        <dbReference type="PROSITE" id="PS51186"/>
    </source>
</evidence>
<feature type="region of interest" description="Disordered" evidence="1">
    <location>
        <begin position="158"/>
        <end position="183"/>
    </location>
</feature>
<dbReference type="AlphaFoldDB" id="A0A644SYG2"/>
<name>A0A644SYG2_9ZZZZ</name>
<dbReference type="InterPro" id="IPR016181">
    <property type="entry name" value="Acyl_CoA_acyltransferase"/>
</dbReference>
<accession>A0A644SYG2</accession>
<dbReference type="EMBL" id="VSSQ01000008">
    <property type="protein sequence ID" value="MPL58792.1"/>
    <property type="molecule type" value="Genomic_DNA"/>
</dbReference>